<dbReference type="EMBL" id="SGSU01000004">
    <property type="protein sequence ID" value="RZG68422.1"/>
    <property type="molecule type" value="Genomic_DNA"/>
</dbReference>
<dbReference type="Pfam" id="PF11726">
    <property type="entry name" value="YagK_YfjJ_C"/>
    <property type="match status" value="1"/>
</dbReference>
<dbReference type="InterPro" id="IPR057271">
    <property type="entry name" value="YagK_YfjJ_C"/>
</dbReference>
<sequence>MSFIEMDHLPPNFFEVACRLEPMQTVPPPEELEPSTEVEVETEEALSNKDDEVGINVEQDNAYSTNADNNAELRNLLTNKLLLKQQFDPQIVACANAILLCNEIKKQRATCLYRWIKSKQKDLLPNHWELVYPQISELIRSFLLTTKKLKTPMQLKCEEFGLVTATFNQVIPSDPYILFDLVKFPNFPLNVIDANGIQTDHDKSVAVISNSIIEGIFKGLKDPKFVQQVNDRRKMARRREKNILIYIDKLRKKYSRLLGVRVDFYLSADKKHLTHKEIVAHFHTVLQKLRRSKSMSLKGYVWKLEYGVDQALHIHGFFFFCGSKHREDISLGRMIGEMWDKQIDGNHSYFNCNTSKNRKKYKYDALGVINRDDQTKYNNIAKVIHYFAKFEQYVLHSSLERVKTLNTGILPHLRRQMGRPNLAQHY</sequence>
<dbReference type="AlphaFoldDB" id="A0A4Q7B0G6"/>
<accession>A0A4Q7B0G6</accession>
<protein>
    <submittedName>
        <fullName evidence="2">Inovirus Gp2 family protein</fullName>
    </submittedName>
</protein>
<dbReference type="Proteomes" id="UP000293483">
    <property type="component" value="Unassembled WGS sequence"/>
</dbReference>
<feature type="domain" description="YagK/YfjJ C-terminal" evidence="1">
    <location>
        <begin position="252"/>
        <end position="392"/>
    </location>
</feature>
<name>A0A4Q7B0G6_9GAMM</name>
<dbReference type="RefSeq" id="WP_130144411.1">
    <property type="nucleotide sequence ID" value="NZ_SGSU01000004.1"/>
</dbReference>
<evidence type="ECO:0000313" key="2">
    <source>
        <dbReference type="EMBL" id="RZG68422.1"/>
    </source>
</evidence>
<gene>
    <name evidence="2" type="ORF">EXE25_05035</name>
</gene>
<comment type="caution">
    <text evidence="2">The sequence shown here is derived from an EMBL/GenBank/DDBJ whole genome shotgun (WGS) entry which is preliminary data.</text>
</comment>
<evidence type="ECO:0000313" key="3">
    <source>
        <dbReference type="Proteomes" id="UP000293483"/>
    </source>
</evidence>
<organism evidence="2 3">
    <name type="scientific">Acinetobacter bouvetii</name>
    <dbReference type="NCBI Taxonomy" id="202951"/>
    <lineage>
        <taxon>Bacteria</taxon>
        <taxon>Pseudomonadati</taxon>
        <taxon>Pseudomonadota</taxon>
        <taxon>Gammaproteobacteria</taxon>
        <taxon>Moraxellales</taxon>
        <taxon>Moraxellaceae</taxon>
        <taxon>Acinetobacter</taxon>
    </lineage>
</organism>
<evidence type="ECO:0000259" key="1">
    <source>
        <dbReference type="Pfam" id="PF11726"/>
    </source>
</evidence>
<proteinExistence type="predicted"/>
<reference evidence="2 3" key="1">
    <citation type="submission" date="2019-02" db="EMBL/GenBank/DDBJ databases">
        <title>The Batch Genome Submission of Acinetobacter spp. strains.</title>
        <authorList>
            <person name="Qin J."/>
            <person name="Hu Y."/>
            <person name="Ye H."/>
            <person name="Wei L."/>
            <person name="Feng Y."/>
            <person name="Zong Z."/>
        </authorList>
    </citation>
    <scope>NUCLEOTIDE SEQUENCE [LARGE SCALE GENOMIC DNA]</scope>
    <source>
        <strain evidence="2 3">WCHABo060081</strain>
    </source>
</reference>